<evidence type="ECO:0000256" key="4">
    <source>
        <dbReference type="ARBA" id="ARBA00023163"/>
    </source>
</evidence>
<dbReference type="EMBL" id="FQZK01000005">
    <property type="protein sequence ID" value="SHJ36709.1"/>
    <property type="molecule type" value="Genomic_DNA"/>
</dbReference>
<evidence type="ECO:0000256" key="1">
    <source>
        <dbReference type="ARBA" id="ARBA00022491"/>
    </source>
</evidence>
<feature type="DNA-binding region" description="H-T-H motif" evidence="5">
    <location>
        <begin position="41"/>
        <end position="60"/>
    </location>
</feature>
<dbReference type="Pfam" id="PF13977">
    <property type="entry name" value="TetR_C_6"/>
    <property type="match status" value="1"/>
</dbReference>
<evidence type="ECO:0000259" key="6">
    <source>
        <dbReference type="PROSITE" id="PS50977"/>
    </source>
</evidence>
<evidence type="ECO:0000256" key="5">
    <source>
        <dbReference type="PROSITE-ProRule" id="PRU00335"/>
    </source>
</evidence>
<dbReference type="Gene3D" id="1.10.357.10">
    <property type="entry name" value="Tetracycline Repressor, domain 2"/>
    <property type="match status" value="1"/>
</dbReference>
<dbReference type="GO" id="GO:0003700">
    <property type="term" value="F:DNA-binding transcription factor activity"/>
    <property type="evidence" value="ECO:0007669"/>
    <property type="project" value="TreeGrafter"/>
</dbReference>
<protein>
    <submittedName>
        <fullName evidence="7">DNA-binding transcriptional regulator, AcrR family</fullName>
    </submittedName>
</protein>
<name>A0A1M6IQT3_9ACTN</name>
<reference evidence="7 8" key="1">
    <citation type="submission" date="2016-11" db="EMBL/GenBank/DDBJ databases">
        <authorList>
            <person name="Jaros S."/>
            <person name="Januszkiewicz K."/>
            <person name="Wedrychowicz H."/>
        </authorList>
    </citation>
    <scope>NUCLEOTIDE SEQUENCE [LARGE SCALE GENOMIC DNA]</scope>
    <source>
        <strain evidence="7 8">CGMCC 4.5723</strain>
    </source>
</reference>
<dbReference type="InterPro" id="IPR039538">
    <property type="entry name" value="BetI_C"/>
</dbReference>
<dbReference type="OrthoDB" id="7252896at2"/>
<feature type="domain" description="HTH tetR-type" evidence="6">
    <location>
        <begin position="18"/>
        <end position="78"/>
    </location>
</feature>
<evidence type="ECO:0000313" key="7">
    <source>
        <dbReference type="EMBL" id="SHJ36709.1"/>
    </source>
</evidence>
<keyword evidence="1" id="KW-0678">Repressor</keyword>
<dbReference type="GO" id="GO:0000976">
    <property type="term" value="F:transcription cis-regulatory region binding"/>
    <property type="evidence" value="ECO:0007669"/>
    <property type="project" value="TreeGrafter"/>
</dbReference>
<dbReference type="PANTHER" id="PTHR30055">
    <property type="entry name" value="HTH-TYPE TRANSCRIPTIONAL REGULATOR RUTR"/>
    <property type="match status" value="1"/>
</dbReference>
<evidence type="ECO:0000256" key="3">
    <source>
        <dbReference type="ARBA" id="ARBA00023125"/>
    </source>
</evidence>
<evidence type="ECO:0000313" key="8">
    <source>
        <dbReference type="Proteomes" id="UP000184452"/>
    </source>
</evidence>
<sequence>MENTQEPPQGPTPRTPREEVRHRLLAAAARVFAERGYADSRLEDIAREAGFTKGAIYSNFGSKQELFGSILRERADAERTAVMDESNTGGGPATLPRRAARIVARRITEDRDKGRLGLEFAALAAHDPKTKDVVTPLRREQREAAARSIAEIAAAGDITPAVPPELAGLILHCLSNGLSMEHLVDPEAVDRDTVERAMSAVITALLPPAPTEPTDEVRRG</sequence>
<dbReference type="InterPro" id="IPR036271">
    <property type="entry name" value="Tet_transcr_reg_TetR-rel_C_sf"/>
</dbReference>
<keyword evidence="4" id="KW-0804">Transcription</keyword>
<dbReference type="PRINTS" id="PR00455">
    <property type="entry name" value="HTHTETR"/>
</dbReference>
<dbReference type="RefSeq" id="WP_073378778.1">
    <property type="nucleotide sequence ID" value="NZ_FQZK01000005.1"/>
</dbReference>
<dbReference type="SUPFAM" id="SSF46689">
    <property type="entry name" value="Homeodomain-like"/>
    <property type="match status" value="1"/>
</dbReference>
<evidence type="ECO:0000256" key="2">
    <source>
        <dbReference type="ARBA" id="ARBA00023015"/>
    </source>
</evidence>
<dbReference type="InterPro" id="IPR009057">
    <property type="entry name" value="Homeodomain-like_sf"/>
</dbReference>
<keyword evidence="8" id="KW-1185">Reference proteome</keyword>
<keyword evidence="3 5" id="KW-0238">DNA-binding</keyword>
<dbReference type="AlphaFoldDB" id="A0A1M6IQT3"/>
<organism evidence="7 8">
    <name type="scientific">Nocardiopsis flavescens</name>
    <dbReference type="NCBI Taxonomy" id="758803"/>
    <lineage>
        <taxon>Bacteria</taxon>
        <taxon>Bacillati</taxon>
        <taxon>Actinomycetota</taxon>
        <taxon>Actinomycetes</taxon>
        <taxon>Streptosporangiales</taxon>
        <taxon>Nocardiopsidaceae</taxon>
        <taxon>Nocardiopsis</taxon>
    </lineage>
</organism>
<dbReference type="InterPro" id="IPR050109">
    <property type="entry name" value="HTH-type_TetR-like_transc_reg"/>
</dbReference>
<dbReference type="STRING" id="758803.SAMN05421803_105258"/>
<gene>
    <name evidence="7" type="ORF">SAMN05421803_105258</name>
</gene>
<dbReference type="PANTHER" id="PTHR30055:SF241">
    <property type="entry name" value="TRANSCRIPTIONAL REGULATORY PROTEIN"/>
    <property type="match status" value="1"/>
</dbReference>
<accession>A0A1M6IQT3</accession>
<keyword evidence="2" id="KW-0805">Transcription regulation</keyword>
<dbReference type="InterPro" id="IPR001647">
    <property type="entry name" value="HTH_TetR"/>
</dbReference>
<dbReference type="SUPFAM" id="SSF48498">
    <property type="entry name" value="Tetracyclin repressor-like, C-terminal domain"/>
    <property type="match status" value="1"/>
</dbReference>
<dbReference type="PROSITE" id="PS50977">
    <property type="entry name" value="HTH_TETR_2"/>
    <property type="match status" value="1"/>
</dbReference>
<dbReference type="Proteomes" id="UP000184452">
    <property type="component" value="Unassembled WGS sequence"/>
</dbReference>
<dbReference type="Pfam" id="PF00440">
    <property type="entry name" value="TetR_N"/>
    <property type="match status" value="1"/>
</dbReference>
<proteinExistence type="predicted"/>